<evidence type="ECO:0000259" key="4">
    <source>
        <dbReference type="Pfam" id="PF06527"/>
    </source>
</evidence>
<feature type="region of interest" description="Disordered" evidence="1">
    <location>
        <begin position="968"/>
        <end position="990"/>
    </location>
</feature>
<feature type="domain" description="Transcription regulator PadR N-terminal" evidence="3">
    <location>
        <begin position="911"/>
        <end position="968"/>
    </location>
</feature>
<dbReference type="EMBL" id="FNTL01000004">
    <property type="protein sequence ID" value="SED36139.1"/>
    <property type="molecule type" value="Genomic_DNA"/>
</dbReference>
<accession>A0A1H5A1B3</accession>
<name>A0A1H5A1B3_RHOJO</name>
<feature type="domain" description="HTH lysR-type" evidence="2">
    <location>
        <begin position="774"/>
        <end position="820"/>
    </location>
</feature>
<sequence>MTAVTTLPLRTPITAGESLDSWIDALARRNDTSPREVLRALGIDHPGQSIRQLVDETDSTQLRRIEAATGLPPRRLDAATGPAVPGIERLSMKFSRFCPRCLAETDGRWQLSWRSSWAMACKRHRLLLHDTCPEPNCRAAPRVQIVGGATPPPASTCSRLIDRSRLRCGVELFTAADLPAPDDVLDVQSWIDQLVAAARAPGPDPAHAALADLHLVVAWLLRLDGTAAIAAARAINPRRHATPPPPRNGSPPNLDAALTAALLTRARVVLGDDEATAIDELRTLITKTPSPQRIPPPEFTDRRFASMPSRFPNRYLRAVDAHLPGAVRLRMRTVTPSASPPRANGAKRIRMLPQLFWPDWTGRLLPVAGGFHTDLFRATLSVLLTVPGDPSQRMDTHAGLLNPRVTAANLSITLQGFDKLPTGSALTDVLALLCRITDHLDQHGTPIDYQRRREQIPAETLTWAQWRDLACSVGAHPGKHRQGRLRHAQRHLHQLLSGADLADRRHPLAFRSPNDRGTFVGFTTAMAAPLRRALHEHAESLLVNLGIDEPLTWSPPADLADGLALPGIDTCDLDTDKVSRLVVDEHRSSREAAEVLGVRPEHVRIAMERLDQPRRQWAPHAAPAAWLREQHAARLFTREFFDREYIQAGRSLNDIAADTGIGRHIITRFAKQAGISLRRARAPFRIDPAWLREQYCTQLRSTADIAVELGTEQMRVNNALHRHGIPVRPQGVASRTEMIMTFDHLPPNIRAAVEGTLHGWIRLHRFRITMAFPSLGTAADYLGIKSNSLLHQLRLLERHVGAPLFHRSRRGTAHQPTPHGHALLRELDNEHVQPLMTAALHGCNALAMPDAKTLAHAVREAMTPPRKPIPLTPFGDIAVERLRMTHTTLTLLRHLTTTDAEESYGHGLHQCTSIQHGTLYPLLRSLEQAGWLTSRDEDEADWLAGAPPGCGPGRRRTYYRLTPNGRRAALRELNTPRKRQNSENPGATNP</sequence>
<dbReference type="SUPFAM" id="SSF46785">
    <property type="entry name" value="Winged helix' DNA-binding domain"/>
    <property type="match status" value="2"/>
</dbReference>
<feature type="region of interest" description="Disordered" evidence="1">
    <location>
        <begin position="943"/>
        <end position="962"/>
    </location>
</feature>
<dbReference type="Pfam" id="PF00126">
    <property type="entry name" value="HTH_1"/>
    <property type="match status" value="1"/>
</dbReference>
<evidence type="ECO:0000259" key="2">
    <source>
        <dbReference type="Pfam" id="PF00126"/>
    </source>
</evidence>
<dbReference type="RefSeq" id="WP_073370886.1">
    <property type="nucleotide sequence ID" value="NZ_FNTL01000003.1"/>
</dbReference>
<dbReference type="OrthoDB" id="3874088at2"/>
<evidence type="ECO:0000313" key="6">
    <source>
        <dbReference type="EMBL" id="SED36139.1"/>
    </source>
</evidence>
<dbReference type="InterPro" id="IPR036390">
    <property type="entry name" value="WH_DNA-bd_sf"/>
</dbReference>
<reference evidence="7" key="2">
    <citation type="submission" date="2016-10" db="EMBL/GenBank/DDBJ databases">
        <authorList>
            <person name="Varghese N."/>
        </authorList>
    </citation>
    <scope>NUCLEOTIDE SEQUENCE [LARGE SCALE GENOMIC DNA]</scope>
    <source>
        <strain evidence="7">DSM 44719</strain>
    </source>
</reference>
<evidence type="ECO:0000259" key="3">
    <source>
        <dbReference type="Pfam" id="PF03551"/>
    </source>
</evidence>
<feature type="domain" description="TniQ" evidence="4">
    <location>
        <begin position="8"/>
        <end position="128"/>
    </location>
</feature>
<keyword evidence="6" id="KW-0238">DNA-binding</keyword>
<dbReference type="InterPro" id="IPR009492">
    <property type="entry name" value="TniQ"/>
</dbReference>
<dbReference type="EMBL" id="FNTL01000003">
    <property type="protein sequence ID" value="SEB45769.1"/>
    <property type="molecule type" value="Genomic_DNA"/>
</dbReference>
<gene>
    <name evidence="5" type="ORF">SAMN04490220_0907</name>
    <name evidence="6" type="ORF">SAMN04490220_4283</name>
</gene>
<evidence type="ECO:0000313" key="5">
    <source>
        <dbReference type="EMBL" id="SEB45769.1"/>
    </source>
</evidence>
<dbReference type="Pfam" id="PF03551">
    <property type="entry name" value="PadR"/>
    <property type="match status" value="1"/>
</dbReference>
<organism evidence="6 7">
    <name type="scientific">Rhodococcus jostii</name>
    <dbReference type="NCBI Taxonomy" id="132919"/>
    <lineage>
        <taxon>Bacteria</taxon>
        <taxon>Bacillati</taxon>
        <taxon>Actinomycetota</taxon>
        <taxon>Actinomycetes</taxon>
        <taxon>Mycobacteriales</taxon>
        <taxon>Nocardiaceae</taxon>
        <taxon>Rhodococcus</taxon>
    </lineage>
</organism>
<dbReference type="InterPro" id="IPR036388">
    <property type="entry name" value="WH-like_DNA-bd_sf"/>
</dbReference>
<dbReference type="GO" id="GO:0003677">
    <property type="term" value="F:DNA binding"/>
    <property type="evidence" value="ECO:0007669"/>
    <property type="project" value="UniProtKB-KW"/>
</dbReference>
<dbReference type="InterPro" id="IPR000847">
    <property type="entry name" value="LysR_HTH_N"/>
</dbReference>
<dbReference type="Gene3D" id="1.10.10.10">
    <property type="entry name" value="Winged helix-like DNA-binding domain superfamily/Winged helix DNA-binding domain"/>
    <property type="match status" value="2"/>
</dbReference>
<dbReference type="Proteomes" id="UP000183407">
    <property type="component" value="Unassembled WGS sequence"/>
</dbReference>
<dbReference type="Pfam" id="PF06527">
    <property type="entry name" value="TniQ"/>
    <property type="match status" value="1"/>
</dbReference>
<proteinExistence type="predicted"/>
<dbReference type="InterPro" id="IPR005149">
    <property type="entry name" value="Tscrpt_reg_PadR_N"/>
</dbReference>
<evidence type="ECO:0000256" key="1">
    <source>
        <dbReference type="SAM" id="MobiDB-lite"/>
    </source>
</evidence>
<evidence type="ECO:0000313" key="7">
    <source>
        <dbReference type="Proteomes" id="UP000183407"/>
    </source>
</evidence>
<dbReference type="GO" id="GO:0003700">
    <property type="term" value="F:DNA-binding transcription factor activity"/>
    <property type="evidence" value="ECO:0007669"/>
    <property type="project" value="InterPro"/>
</dbReference>
<dbReference type="AlphaFoldDB" id="A0A1H5A1B3"/>
<protein>
    <submittedName>
        <fullName evidence="6">DNA-binding transcriptional regulator, PadR family</fullName>
    </submittedName>
</protein>
<reference evidence="6" key="1">
    <citation type="submission" date="2016-10" db="EMBL/GenBank/DDBJ databases">
        <authorList>
            <person name="de Groot N.N."/>
        </authorList>
    </citation>
    <scope>NUCLEOTIDE SEQUENCE [LARGE SCALE GENOMIC DNA]</scope>
    <source>
        <strain evidence="6">DSM 44719</strain>
    </source>
</reference>